<keyword evidence="3" id="KW-1185">Reference proteome</keyword>
<reference evidence="2" key="1">
    <citation type="submission" date="2022-07" db="EMBL/GenBank/DDBJ databases">
        <title>Phylogenomic reconstructions and comparative analyses of Kickxellomycotina fungi.</title>
        <authorList>
            <person name="Reynolds N.K."/>
            <person name="Stajich J.E."/>
            <person name="Barry K."/>
            <person name="Grigoriev I.V."/>
            <person name="Crous P."/>
            <person name="Smith M.E."/>
        </authorList>
    </citation>
    <scope>NUCLEOTIDE SEQUENCE</scope>
    <source>
        <strain evidence="2">NRRL 1566</strain>
    </source>
</reference>
<feature type="region of interest" description="Disordered" evidence="1">
    <location>
        <begin position="1"/>
        <end position="413"/>
    </location>
</feature>
<accession>A0A9W8LZI4</accession>
<feature type="region of interest" description="Disordered" evidence="1">
    <location>
        <begin position="448"/>
        <end position="509"/>
    </location>
</feature>
<evidence type="ECO:0000313" key="2">
    <source>
        <dbReference type="EMBL" id="KAJ2847219.1"/>
    </source>
</evidence>
<protein>
    <recommendedName>
        <fullName evidence="4">Up-regulated during septation protein 1 domain-containing protein</fullName>
    </recommendedName>
</protein>
<feature type="compositionally biased region" description="Basic and acidic residues" evidence="1">
    <location>
        <begin position="195"/>
        <end position="205"/>
    </location>
</feature>
<dbReference type="OrthoDB" id="5569911at2759"/>
<feature type="compositionally biased region" description="Low complexity" evidence="1">
    <location>
        <begin position="265"/>
        <end position="277"/>
    </location>
</feature>
<feature type="compositionally biased region" description="Polar residues" evidence="1">
    <location>
        <begin position="349"/>
        <end position="367"/>
    </location>
</feature>
<comment type="caution">
    <text evidence="2">The sequence shown here is derived from an EMBL/GenBank/DDBJ whole genome shotgun (WGS) entry which is preliminary data.</text>
</comment>
<dbReference type="Proteomes" id="UP001139887">
    <property type="component" value="Unassembled WGS sequence"/>
</dbReference>
<proteinExistence type="predicted"/>
<feature type="compositionally biased region" description="Polar residues" evidence="1">
    <location>
        <begin position="393"/>
        <end position="403"/>
    </location>
</feature>
<feature type="compositionally biased region" description="Low complexity" evidence="1">
    <location>
        <begin position="500"/>
        <end position="509"/>
    </location>
</feature>
<feature type="compositionally biased region" description="Polar residues" evidence="1">
    <location>
        <begin position="448"/>
        <end position="462"/>
    </location>
</feature>
<feature type="compositionally biased region" description="Low complexity" evidence="1">
    <location>
        <begin position="231"/>
        <end position="240"/>
    </location>
</feature>
<feature type="compositionally biased region" description="Polar residues" evidence="1">
    <location>
        <begin position="472"/>
        <end position="489"/>
    </location>
</feature>
<feature type="compositionally biased region" description="Polar residues" evidence="1">
    <location>
        <begin position="305"/>
        <end position="319"/>
    </location>
</feature>
<evidence type="ECO:0000256" key="1">
    <source>
        <dbReference type="SAM" id="MobiDB-lite"/>
    </source>
</evidence>
<organism evidence="2 3">
    <name type="scientific">Coemansia brasiliensis</name>
    <dbReference type="NCBI Taxonomy" id="2650707"/>
    <lineage>
        <taxon>Eukaryota</taxon>
        <taxon>Fungi</taxon>
        <taxon>Fungi incertae sedis</taxon>
        <taxon>Zoopagomycota</taxon>
        <taxon>Kickxellomycotina</taxon>
        <taxon>Kickxellomycetes</taxon>
        <taxon>Kickxellales</taxon>
        <taxon>Kickxellaceae</taxon>
        <taxon>Coemansia</taxon>
    </lineage>
</organism>
<feature type="compositionally biased region" description="Low complexity" evidence="1">
    <location>
        <begin position="156"/>
        <end position="179"/>
    </location>
</feature>
<sequence>MKRLLHRSSKKSDDSQAPPPAAPRRPWSGTGGLSSQLSRERSGSHPQIRHLAMEGHAGPVTRATMDEIRRDAAASSSNLRINSLALAPTPATSASVPPQAAGLRDAVPASAAPAEFPPRTSSAAYPGPPSLSVNTSRQLRDEAPSKPHVPMSSMQDSDASLSASAGLGFSGFDSAARPSAPRPPERPDSPSTSEANRRVISEKIKHLASRFSNPNLKDQPAPPQTVRRRPSNSPSVSERVSLFDGYDHTQAPDPRSEIFGRFGMASAQSGRSRSSSATGIDSLPPSSAPQTPIQRRPLSMALPENASTARDSGTASTGKCDSEKYPASHMLDSDPDPYPAARDREDHQSTISAGVQLNLPSSGNSSYRGVRNGSHHRASIRSSLGSTADMLRINTSPADSSAPNYPPLSPRAHIGGDIASSYASSAATSPTGTHSRFRRAGSVLAQQGLSTADMQRSSSTASHALGVRSLGRNRSLSATNSPVSSTASTDHALHESNMPDTNNTINSTTDSESHMLWSCLAPRLHISSDNADIDRVLAAAAKSDLSTDEFEHPSQAAAQLVDTVVTTLESDKVLPSLEYDKYLLEAALLKPRVQNLRVQLSAQIRKRDEAKGLMDGHKPSSLGMFKGKSAQQALDYNDASVAVAETEVKVSELLTKLHYIESALRGHQVGVLLSALKTVVAESAYLQRSSCTHIAALESRVEKLEREATNTQSIHAAQLESLTAKHTAEKVALDEEVRSLKNKHHDAVARQVSRSAEHADVDSSLAQHSANLAVERLNGELT</sequence>
<evidence type="ECO:0008006" key="4">
    <source>
        <dbReference type="Google" id="ProtNLM"/>
    </source>
</evidence>
<feature type="compositionally biased region" description="Polar residues" evidence="1">
    <location>
        <begin position="284"/>
        <end position="293"/>
    </location>
</feature>
<name>A0A9W8LZI4_9FUNG</name>
<dbReference type="EMBL" id="JANBUW010000360">
    <property type="protein sequence ID" value="KAJ2847219.1"/>
    <property type="molecule type" value="Genomic_DNA"/>
</dbReference>
<feature type="compositionally biased region" description="Low complexity" evidence="1">
    <location>
        <begin position="83"/>
        <end position="101"/>
    </location>
</feature>
<dbReference type="AlphaFoldDB" id="A0A9W8LZI4"/>
<feature type="non-terminal residue" evidence="2">
    <location>
        <position position="1"/>
    </location>
</feature>
<gene>
    <name evidence="2" type="ORF">IWW36_003963</name>
</gene>
<evidence type="ECO:0000313" key="3">
    <source>
        <dbReference type="Proteomes" id="UP001139887"/>
    </source>
</evidence>